<feature type="compositionally biased region" description="Polar residues" evidence="1">
    <location>
        <begin position="1"/>
        <end position="12"/>
    </location>
</feature>
<reference evidence="2" key="1">
    <citation type="submission" date="2019-03" db="EMBL/GenBank/DDBJ databases">
        <title>Long read genome sequence of the mycoparasitic Pythium oligandrum ATCC 38472 isolated from sugarbeet rhizosphere.</title>
        <authorList>
            <person name="Gaulin E."/>
        </authorList>
    </citation>
    <scope>NUCLEOTIDE SEQUENCE</scope>
    <source>
        <strain evidence="2">ATCC 38472_TT</strain>
    </source>
</reference>
<protein>
    <submittedName>
        <fullName evidence="2">Uncharacterized protein</fullName>
    </submittedName>
</protein>
<gene>
    <name evidence="2" type="ORF">Poli38472_014556</name>
</gene>
<feature type="compositionally biased region" description="Basic and acidic residues" evidence="1">
    <location>
        <begin position="122"/>
        <end position="139"/>
    </location>
</feature>
<dbReference type="AlphaFoldDB" id="A0A8K1FEZ8"/>
<organism evidence="2 3">
    <name type="scientific">Pythium oligandrum</name>
    <name type="common">Mycoparasitic fungus</name>
    <dbReference type="NCBI Taxonomy" id="41045"/>
    <lineage>
        <taxon>Eukaryota</taxon>
        <taxon>Sar</taxon>
        <taxon>Stramenopiles</taxon>
        <taxon>Oomycota</taxon>
        <taxon>Peronosporomycetes</taxon>
        <taxon>Pythiales</taxon>
        <taxon>Pythiaceae</taxon>
        <taxon>Pythium</taxon>
    </lineage>
</organism>
<name>A0A8K1FEZ8_PYTOL</name>
<evidence type="ECO:0000313" key="3">
    <source>
        <dbReference type="Proteomes" id="UP000794436"/>
    </source>
</evidence>
<keyword evidence="3" id="KW-1185">Reference proteome</keyword>
<sequence>MSSKPGSAQNTPLRKETAKATSTPPRDVARNTDADDARLLESDKGRSSGDRDNGDDDKGANDGDGDNNGDDDSDGGSGDDDGDDKNAGGDGNAGCGANTRGAALGGATSPSTAASVSGEMEDDHHHSSLVESRRSLYGE</sequence>
<proteinExistence type="predicted"/>
<feature type="compositionally biased region" description="Basic and acidic residues" evidence="1">
    <location>
        <begin position="27"/>
        <end position="61"/>
    </location>
</feature>
<feature type="region of interest" description="Disordered" evidence="1">
    <location>
        <begin position="1"/>
        <end position="139"/>
    </location>
</feature>
<evidence type="ECO:0000256" key="1">
    <source>
        <dbReference type="SAM" id="MobiDB-lite"/>
    </source>
</evidence>
<evidence type="ECO:0000313" key="2">
    <source>
        <dbReference type="EMBL" id="TMW61095.1"/>
    </source>
</evidence>
<comment type="caution">
    <text evidence="2">The sequence shown here is derived from an EMBL/GenBank/DDBJ whole genome shotgun (WGS) entry which is preliminary data.</text>
</comment>
<dbReference type="EMBL" id="SPLM01000078">
    <property type="protein sequence ID" value="TMW61095.1"/>
    <property type="molecule type" value="Genomic_DNA"/>
</dbReference>
<accession>A0A8K1FEZ8</accession>
<dbReference type="Proteomes" id="UP000794436">
    <property type="component" value="Unassembled WGS sequence"/>
</dbReference>
<feature type="compositionally biased region" description="Acidic residues" evidence="1">
    <location>
        <begin position="63"/>
        <end position="83"/>
    </location>
</feature>